<evidence type="ECO:0000313" key="2">
    <source>
        <dbReference type="EMBL" id="OXA93991.1"/>
    </source>
</evidence>
<reference evidence="2 3" key="1">
    <citation type="submission" date="2016-11" db="EMBL/GenBank/DDBJ databases">
        <title>Whole genomes of Flavobacteriaceae.</title>
        <authorList>
            <person name="Stine C."/>
            <person name="Li C."/>
            <person name="Tadesse D."/>
        </authorList>
    </citation>
    <scope>NUCLEOTIDE SEQUENCE [LARGE SCALE GENOMIC DNA]</scope>
    <source>
        <strain evidence="2 3">DSM 18292</strain>
    </source>
</reference>
<organism evidence="2 3">
    <name type="scientific">Flavobacterium hercynium</name>
    <dbReference type="NCBI Taxonomy" id="387094"/>
    <lineage>
        <taxon>Bacteria</taxon>
        <taxon>Pseudomonadati</taxon>
        <taxon>Bacteroidota</taxon>
        <taxon>Flavobacteriia</taxon>
        <taxon>Flavobacteriales</taxon>
        <taxon>Flavobacteriaceae</taxon>
        <taxon>Flavobacterium</taxon>
    </lineage>
</organism>
<keyword evidence="3" id="KW-1185">Reference proteome</keyword>
<feature type="signal peptide" evidence="1">
    <location>
        <begin position="1"/>
        <end position="20"/>
    </location>
</feature>
<keyword evidence="1" id="KW-0732">Signal</keyword>
<sequence>MKKIQLTLLVLLFTFSVSYGQELNASQEITKAVDAIEKIEKANRWVDKFSNDKLTELPVGIRKTINNIQYSIVIREALLLPEHTTLAVFCRVDIPQKDKNGKPIQLFFGAEDVKLSHEGGIIGEAKLVLLGNVDIPFSQNRWQVSLYGGFDLKNIPFADLTYLTIDCDGFKEMKISGAVAFSRDLILPIDPVSKMVDEAKKTITKTYYNGNQTQISNEVRGEFNTTIDNWNDILVDVSLDAFVLKDKRNTKNYDGNFEFLASNAVLDLSDIKNSSNIVFPNDYMFNGILLPNEQSWKGVFIENFKVGLPKEFRTNDSESKKERVTVESHNLIIDKFGVSNTFSADNVFALDEGITSTKKAWHYSLEHIDVAIEANTFLKANINGVILLPISKPTPKKDPGSSADPTKGEYGSIDQLIDSFKIQNVGLPYTGFISMDECQLTAVTKDSITFDLWKARALLHPNSSIELKLKDGHFLPKANLNGVINFAVNKRANDLALIKGGKAIDFRSIIFEDLQLQTVSPYIAVRNMSYKGKARFANFPVTIGDIKVVCNDDTARIDFDLGISLMDELGASASARIGIKGKMDDDGVTQQWKFDGLDLSGITVDCQFGGIGLKGNLILMQDDPVYGDGFSADLQVDIVKKINFKAKAIFGRSTFKYWYFDAAAQIEGIAGSPFMITGFGGGGYYKMRRNDNIAIANFSPSGLSYTPDESVKFGIKALVTFFIGSDVTCKGEAGFEMEFNQSGGINSMSLFGKANLLPKVSSLQDITKLIAKVAADKSGKESILSVTEKLVDKGDKTSKIKKKLNKANKTIPSKMHDNLGITMTLGIEFDCVNNSVHGEMDTFVNTPLDILKGTGKDGRAGAGVFHYDEQDWYLYNGTPDNRCGIKLGFGGIYVKTGSYFMAGTVLPGSPSPPPNVADVLGVDVKQLQYMRDENALKNGGGIAFGANLQYDTGDLGFALFYARFQSGLGFDLMLKDYQQAKCYNTGDQVGINGWYANGQAYAYLQGELGVKVNLALVTLKVPIISGNTAAILQAKLPNPVWMQGHIAGNMNVLGGLIKGKFRFKLELGEKCQFEQETPLGGIKIITDVTPKEGSGDVDVFAVPQAAFCMKINEAFVIPEEDEDVTYKIILEKFKVFDEGKEISGSLEWSAMKDRVNFISSDILPPRKKLKVQIEVSFQKLVDGIFKTIEIDGQVAKEFEERTFTTGGAPNYIPLNNVQYSYPAVNQRYFLEDEYPKGYIQLKRGQDYLFEDGRWETKVKLNQDGTSNFKSAVFTYESNSNQIYYNLPNIDQEKKYNFSIVSSFKGDATKNGSGKTKVNANKFTDEGNDIEIRENQANELSKAGGEIDRLNYSFATSKYKTFRSKMNAIKTKGYNFGVLYSDVIYLSTTIDSDEAFDIADLQGVSYADNKPLISAESRLDDEYYRTDIFPYLYRDYPLNGTYHITQRDTEEYGVVPAKAITLNASYINSVENNVNHAWTRQNFPFKYNLPLVYKQDWTDLNNQIIRDYFDGVAASLPIGKRFLNSSYLFMRYGTYDIELKYNLPGDKKSSPFIYTYKNKNSFR</sequence>
<gene>
    <name evidence="2" type="ORF">B0A66_05475</name>
</gene>
<evidence type="ECO:0008006" key="4">
    <source>
        <dbReference type="Google" id="ProtNLM"/>
    </source>
</evidence>
<dbReference type="Proteomes" id="UP000198345">
    <property type="component" value="Unassembled WGS sequence"/>
</dbReference>
<evidence type="ECO:0000256" key="1">
    <source>
        <dbReference type="SAM" id="SignalP"/>
    </source>
</evidence>
<protein>
    <recommendedName>
        <fullName evidence="4">DUF490 domain-containing protein</fullName>
    </recommendedName>
</protein>
<comment type="caution">
    <text evidence="2">The sequence shown here is derived from an EMBL/GenBank/DDBJ whole genome shotgun (WGS) entry which is preliminary data.</text>
</comment>
<dbReference type="EMBL" id="MUGW01000011">
    <property type="protein sequence ID" value="OXA93991.1"/>
    <property type="molecule type" value="Genomic_DNA"/>
</dbReference>
<name>A0A226HK21_9FLAO</name>
<evidence type="ECO:0000313" key="3">
    <source>
        <dbReference type="Proteomes" id="UP000198345"/>
    </source>
</evidence>
<accession>A0A226HK21</accession>
<proteinExistence type="predicted"/>
<feature type="chain" id="PRO_5013189197" description="DUF490 domain-containing protein" evidence="1">
    <location>
        <begin position="21"/>
        <end position="1562"/>
    </location>
</feature>